<protein>
    <submittedName>
        <fullName evidence="5">Uncharacterized protein</fullName>
    </submittedName>
</protein>
<feature type="region of interest" description="Disordered" evidence="4">
    <location>
        <begin position="1"/>
        <end position="88"/>
    </location>
</feature>
<dbReference type="InterPro" id="IPR008949">
    <property type="entry name" value="Isoprenoid_synthase_dom_sf"/>
</dbReference>
<dbReference type="InterPro" id="IPR000092">
    <property type="entry name" value="Polyprenyl_synt"/>
</dbReference>
<feature type="compositionally biased region" description="Basic and acidic residues" evidence="4">
    <location>
        <begin position="50"/>
        <end position="64"/>
    </location>
</feature>
<evidence type="ECO:0000256" key="4">
    <source>
        <dbReference type="SAM" id="MobiDB-lite"/>
    </source>
</evidence>
<accession>A0ABR4B2M7</accession>
<proteinExistence type="predicted"/>
<comment type="caution">
    <text evidence="5">The sequence shown here is derived from an EMBL/GenBank/DDBJ whole genome shotgun (WGS) entry which is preliminary data.</text>
</comment>
<keyword evidence="1" id="KW-0808">Transferase</keyword>
<dbReference type="PANTHER" id="PTHR12001:SF44">
    <property type="entry name" value="GERANYLGERANYL PYROPHOSPHATE SYNTHASE"/>
    <property type="match status" value="1"/>
</dbReference>
<evidence type="ECO:0000313" key="6">
    <source>
        <dbReference type="Proteomes" id="UP001590951"/>
    </source>
</evidence>
<gene>
    <name evidence="5" type="ORF">ABVK25_007677</name>
</gene>
<feature type="compositionally biased region" description="Polar residues" evidence="4">
    <location>
        <begin position="24"/>
        <end position="40"/>
    </location>
</feature>
<feature type="compositionally biased region" description="Basic and acidic residues" evidence="4">
    <location>
        <begin position="74"/>
        <end position="84"/>
    </location>
</feature>
<dbReference type="PANTHER" id="PTHR12001">
    <property type="entry name" value="GERANYLGERANYL PYROPHOSPHATE SYNTHASE"/>
    <property type="match status" value="1"/>
</dbReference>
<name>A0ABR4B2M7_9LECA</name>
<keyword evidence="2" id="KW-0479">Metal-binding</keyword>
<organism evidence="5 6">
    <name type="scientific">Lepraria finkii</name>
    <dbReference type="NCBI Taxonomy" id="1340010"/>
    <lineage>
        <taxon>Eukaryota</taxon>
        <taxon>Fungi</taxon>
        <taxon>Dikarya</taxon>
        <taxon>Ascomycota</taxon>
        <taxon>Pezizomycotina</taxon>
        <taxon>Lecanoromycetes</taxon>
        <taxon>OSLEUM clade</taxon>
        <taxon>Lecanoromycetidae</taxon>
        <taxon>Lecanorales</taxon>
        <taxon>Lecanorineae</taxon>
        <taxon>Stereocaulaceae</taxon>
        <taxon>Lepraria</taxon>
    </lineage>
</organism>
<dbReference type="Proteomes" id="UP001590951">
    <property type="component" value="Unassembled WGS sequence"/>
</dbReference>
<keyword evidence="6" id="KW-1185">Reference proteome</keyword>
<dbReference type="Pfam" id="PF00348">
    <property type="entry name" value="polyprenyl_synt"/>
    <property type="match status" value="1"/>
</dbReference>
<sequence length="235" mass="26037">MESNTIISNMAGMDLQTAPPKVVSTVSQQQNEATNDQQLPGSFPLPISPERPESSASDKSHKPGVETPSSSVEGSKDEESKDGGETCDDIQIVVGPWTEDSEQVYSRGILILSSVDDFQIITRPFDYVMSLPGKNFRTQVLSAFNVWLQVDEKSIDDIKDGSQLRRGSPSAHRVFGDAQTINSANYACFLAQQELLHLNNSWEAFQIFNEELLNLHSGQGIELFWRDTLTVPTEE</sequence>
<dbReference type="SUPFAM" id="SSF48576">
    <property type="entry name" value="Terpenoid synthases"/>
    <property type="match status" value="1"/>
</dbReference>
<evidence type="ECO:0000313" key="5">
    <source>
        <dbReference type="EMBL" id="KAL2051985.1"/>
    </source>
</evidence>
<keyword evidence="3" id="KW-0460">Magnesium</keyword>
<evidence type="ECO:0000256" key="1">
    <source>
        <dbReference type="ARBA" id="ARBA00022679"/>
    </source>
</evidence>
<dbReference type="EMBL" id="JBHFEH010000030">
    <property type="protein sequence ID" value="KAL2051985.1"/>
    <property type="molecule type" value="Genomic_DNA"/>
</dbReference>
<evidence type="ECO:0000256" key="2">
    <source>
        <dbReference type="ARBA" id="ARBA00022723"/>
    </source>
</evidence>
<reference evidence="5 6" key="1">
    <citation type="submission" date="2024-09" db="EMBL/GenBank/DDBJ databases">
        <title>Rethinking Asexuality: The Enigmatic Case of Functional Sexual Genes in Lepraria (Stereocaulaceae).</title>
        <authorList>
            <person name="Doellman M."/>
            <person name="Sun Y."/>
            <person name="Barcenas-Pena A."/>
            <person name="Lumbsch H.T."/>
            <person name="Grewe F."/>
        </authorList>
    </citation>
    <scope>NUCLEOTIDE SEQUENCE [LARGE SCALE GENOMIC DNA]</scope>
    <source>
        <strain evidence="5 6">Grewe 0041</strain>
    </source>
</reference>
<dbReference type="Gene3D" id="1.10.600.10">
    <property type="entry name" value="Farnesyl Diphosphate Synthase"/>
    <property type="match status" value="1"/>
</dbReference>
<evidence type="ECO:0000256" key="3">
    <source>
        <dbReference type="ARBA" id="ARBA00022842"/>
    </source>
</evidence>